<proteinExistence type="predicted"/>
<sequence length="214" mass="25278">MNSIMPDKALQDIVYKLVPGLYHSEMKRRQEFYQKHPHRDMHLQPECRGVSVDRIVYTADELISLSLEYYDKYYLSIALNHNPIIKEIRYFRTANTQHEYKQLSSYTFPSLKFLYTIYTLKATGPQCSSTFNPSNAFPRTLYISIRAQHGNLGYHYGLENHIFLRSSTSRLLFPRSIIIDNLYRLLIEVISNYIVICNFFTPLKFLYGNYMSIV</sequence>
<reference evidence="1 2" key="1">
    <citation type="submission" date="2019-08" db="EMBL/GenBank/DDBJ databases">
        <title>Whole genome of Aphis craccivora.</title>
        <authorList>
            <person name="Voronova N.V."/>
            <person name="Shulinski R.S."/>
            <person name="Bandarenka Y.V."/>
            <person name="Zhorov D.G."/>
            <person name="Warner D."/>
        </authorList>
    </citation>
    <scope>NUCLEOTIDE SEQUENCE [LARGE SCALE GENOMIC DNA]</scope>
    <source>
        <strain evidence="1">180601</strain>
        <tissue evidence="1">Whole Body</tissue>
    </source>
</reference>
<keyword evidence="2" id="KW-1185">Reference proteome</keyword>
<dbReference type="OrthoDB" id="6616471at2759"/>
<dbReference type="GO" id="GO:1990841">
    <property type="term" value="F:promoter-specific chromatin binding"/>
    <property type="evidence" value="ECO:0007669"/>
    <property type="project" value="TreeGrafter"/>
</dbReference>
<name>A0A6G0YW22_APHCR</name>
<accession>A0A6G0YW22</accession>
<dbReference type="EMBL" id="VUJU01002237">
    <property type="protein sequence ID" value="KAF0762037.1"/>
    <property type="molecule type" value="Genomic_DNA"/>
</dbReference>
<protein>
    <submittedName>
        <fullName evidence="1">Polycomb group protein Psc-like</fullName>
    </submittedName>
</protein>
<comment type="caution">
    <text evidence="1">The sequence shown here is derived from an EMBL/GenBank/DDBJ whole genome shotgun (WGS) entry which is preliminary data.</text>
</comment>
<organism evidence="1 2">
    <name type="scientific">Aphis craccivora</name>
    <name type="common">Cowpea aphid</name>
    <dbReference type="NCBI Taxonomy" id="307492"/>
    <lineage>
        <taxon>Eukaryota</taxon>
        <taxon>Metazoa</taxon>
        <taxon>Ecdysozoa</taxon>
        <taxon>Arthropoda</taxon>
        <taxon>Hexapoda</taxon>
        <taxon>Insecta</taxon>
        <taxon>Pterygota</taxon>
        <taxon>Neoptera</taxon>
        <taxon>Paraneoptera</taxon>
        <taxon>Hemiptera</taxon>
        <taxon>Sternorrhyncha</taxon>
        <taxon>Aphidomorpha</taxon>
        <taxon>Aphidoidea</taxon>
        <taxon>Aphididae</taxon>
        <taxon>Aphidini</taxon>
        <taxon>Aphis</taxon>
        <taxon>Aphis</taxon>
    </lineage>
</organism>
<dbReference type="Proteomes" id="UP000478052">
    <property type="component" value="Unassembled WGS sequence"/>
</dbReference>
<dbReference type="GO" id="GO:0035102">
    <property type="term" value="C:PRC1 complex"/>
    <property type="evidence" value="ECO:0007669"/>
    <property type="project" value="TreeGrafter"/>
</dbReference>
<evidence type="ECO:0000313" key="2">
    <source>
        <dbReference type="Proteomes" id="UP000478052"/>
    </source>
</evidence>
<dbReference type="PANTHER" id="PTHR10825">
    <property type="entry name" value="RING FINGER DOMAIN-CONTAINING, POLYCOMB GROUP COMPONENT"/>
    <property type="match status" value="1"/>
</dbReference>
<dbReference type="GO" id="GO:0000122">
    <property type="term" value="P:negative regulation of transcription by RNA polymerase II"/>
    <property type="evidence" value="ECO:0007669"/>
    <property type="project" value="TreeGrafter"/>
</dbReference>
<dbReference type="AlphaFoldDB" id="A0A6G0YW22"/>
<gene>
    <name evidence="1" type="ORF">FWK35_00010099</name>
</gene>
<dbReference type="PANTHER" id="PTHR10825:SF29">
    <property type="entry name" value="POLYCOMB GROUP RING FINGER PROTEIN 1"/>
    <property type="match status" value="1"/>
</dbReference>
<evidence type="ECO:0000313" key="1">
    <source>
        <dbReference type="EMBL" id="KAF0762037.1"/>
    </source>
</evidence>